<organism evidence="1">
    <name type="scientific">candidate division WOR-3 bacterium</name>
    <dbReference type="NCBI Taxonomy" id="2052148"/>
    <lineage>
        <taxon>Bacteria</taxon>
        <taxon>Bacteria division WOR-3</taxon>
    </lineage>
</organism>
<comment type="caution">
    <text evidence="1">The sequence shown here is derived from an EMBL/GenBank/DDBJ whole genome shotgun (WGS) entry which is preliminary data.</text>
</comment>
<accession>A0A7C4YRM9</accession>
<evidence type="ECO:0000313" key="1">
    <source>
        <dbReference type="EMBL" id="HGW91708.1"/>
    </source>
</evidence>
<sequence>MKGKFLILSIFFSFVLFPNFLDYDNLGNFADCVDAGYFSLGNTFIFSPFNPSIFNGTMIMLGGGFTNSSEERSVWVFDSYNNTIGKSVISKNTYQNFGQFGFLINGESEMFRFGFNYSPFILTNYKFYDVKMDEFYVITSEQEIKKDISISGYTPNFGIRKGILSAGFSVSILRGNYYYYEKTDRDTFEEDKNYSGLTFGGGISLKQGKDLDISFYYNHDISVRSDSDSIVYPRSFSIGLKYTPKNILPVTFIGEFDYEFWNNTKVNGEEKDYDNIFGLKFGVQHKLASNLFARFGYAYKRHYSQNVAIGLFTFGVGWEHFKTNFDLGIGIENLNFKKDETFYNELTTKFKLSVRRSL</sequence>
<dbReference type="EMBL" id="DTHG01000050">
    <property type="protein sequence ID" value="HGW91708.1"/>
    <property type="molecule type" value="Genomic_DNA"/>
</dbReference>
<proteinExistence type="predicted"/>
<gene>
    <name evidence="1" type="ORF">ENV67_04105</name>
</gene>
<evidence type="ECO:0008006" key="2">
    <source>
        <dbReference type="Google" id="ProtNLM"/>
    </source>
</evidence>
<dbReference type="AlphaFoldDB" id="A0A7C4YRM9"/>
<dbReference type="Gene3D" id="2.40.160.60">
    <property type="entry name" value="Outer membrane protein transport protein (OMPP1/FadL/TodX)"/>
    <property type="match status" value="1"/>
</dbReference>
<reference evidence="1" key="1">
    <citation type="journal article" date="2020" name="mSystems">
        <title>Genome- and Community-Level Interaction Insights into Carbon Utilization and Element Cycling Functions of Hydrothermarchaeota in Hydrothermal Sediment.</title>
        <authorList>
            <person name="Zhou Z."/>
            <person name="Liu Y."/>
            <person name="Xu W."/>
            <person name="Pan J."/>
            <person name="Luo Z.H."/>
            <person name="Li M."/>
        </authorList>
    </citation>
    <scope>NUCLEOTIDE SEQUENCE [LARGE SCALE GENOMIC DNA]</scope>
    <source>
        <strain evidence="1">SpSt-780</strain>
    </source>
</reference>
<protein>
    <recommendedName>
        <fullName evidence="2">PorV/PorQ family protein</fullName>
    </recommendedName>
</protein>
<name>A0A7C4YRM9_UNCW3</name>